<reference evidence="5 6" key="1">
    <citation type="submission" date="2016-04" db="EMBL/GenBank/DDBJ databases">
        <title>The genome of Intoshia linei affirms orthonectids as highly simplified spiralians.</title>
        <authorList>
            <person name="Mikhailov K.V."/>
            <person name="Slusarev G.S."/>
            <person name="Nikitin M.A."/>
            <person name="Logacheva M.D."/>
            <person name="Penin A."/>
            <person name="Aleoshin V."/>
            <person name="Panchin Y.V."/>
        </authorList>
    </citation>
    <scope>NUCLEOTIDE SEQUENCE [LARGE SCALE GENOMIC DNA]</scope>
    <source>
        <strain evidence="5">Intl2013</strain>
        <tissue evidence="5">Whole animal</tissue>
    </source>
</reference>
<keyword evidence="6" id="KW-1185">Reference proteome</keyword>
<dbReference type="GO" id="GO:0034587">
    <property type="term" value="P:piRNA processing"/>
    <property type="evidence" value="ECO:0007669"/>
    <property type="project" value="TreeGrafter"/>
</dbReference>
<evidence type="ECO:0000256" key="1">
    <source>
        <dbReference type="ARBA" id="ARBA00009648"/>
    </source>
</evidence>
<dbReference type="InterPro" id="IPR046357">
    <property type="entry name" value="PPIase_dom_sf"/>
</dbReference>
<evidence type="ECO:0000259" key="4">
    <source>
        <dbReference type="Pfam" id="PF00254"/>
    </source>
</evidence>
<protein>
    <submittedName>
        <fullName evidence="5">FK506-binding protein</fullName>
    </submittedName>
</protein>
<dbReference type="PANTHER" id="PTHR46674:SF1">
    <property type="entry name" value="INACTIVE PEPTIDYL-PROLYL CIS-TRANS ISOMERASE FKBP6"/>
    <property type="match status" value="1"/>
</dbReference>
<sequence>MMKMNSYHNLWWKEKYNFVNNFKMDNVMKMIDKTVKPITNGFQAYDYTVSFDSRKLTMQDLNKDGTIYKKVIKPGNGDKIIPTGTIWVDMTCYREYEIEPSISTYLTGKTAWLTIEDIVAIGLVKALLSMRVGERAQFLLDSKVMYGDAGLYENGTMKFEKNENCIFYDIELYHFNDSTIVQKMHAVPKSERPDLDIQFQYDYSRKNRIEGNVKFKARRFISAIKLYTRSIECLEKARTRTHIDKLLVKTELVLNLSNRSLIYLIMKKYDESIKDSLDVLKHDSSNVKALYRLLKVYRLLENYDESLIYLKRCRSLNVIDSNINREAKLIDRYYKDKMDKEKMIYKDFKHNLLKYN</sequence>
<dbReference type="InterPro" id="IPR001179">
    <property type="entry name" value="PPIase_FKBP_dom"/>
</dbReference>
<gene>
    <name evidence="5" type="ORF">A3Q56_00504</name>
</gene>
<accession>A0A177BBL1</accession>
<dbReference type="InterPro" id="IPR011990">
    <property type="entry name" value="TPR-like_helical_dom_sf"/>
</dbReference>
<dbReference type="SUPFAM" id="SSF48452">
    <property type="entry name" value="TPR-like"/>
    <property type="match status" value="1"/>
</dbReference>
<dbReference type="Gene3D" id="1.25.40.10">
    <property type="entry name" value="Tetratricopeptide repeat domain"/>
    <property type="match status" value="1"/>
</dbReference>
<dbReference type="AlphaFoldDB" id="A0A177BBL1"/>
<feature type="domain" description="PPIase FKBP-type" evidence="4">
    <location>
        <begin position="91"/>
        <end position="172"/>
    </location>
</feature>
<keyword evidence="2" id="KW-0677">Repeat</keyword>
<dbReference type="Proteomes" id="UP000078046">
    <property type="component" value="Unassembled WGS sequence"/>
</dbReference>
<evidence type="ECO:0000313" key="6">
    <source>
        <dbReference type="Proteomes" id="UP000078046"/>
    </source>
</evidence>
<dbReference type="Pfam" id="PF00254">
    <property type="entry name" value="FKBP_C"/>
    <property type="match status" value="1"/>
</dbReference>
<organism evidence="5 6">
    <name type="scientific">Intoshia linei</name>
    <dbReference type="NCBI Taxonomy" id="1819745"/>
    <lineage>
        <taxon>Eukaryota</taxon>
        <taxon>Metazoa</taxon>
        <taxon>Spiralia</taxon>
        <taxon>Lophotrochozoa</taxon>
        <taxon>Mesozoa</taxon>
        <taxon>Orthonectida</taxon>
        <taxon>Rhopaluridae</taxon>
        <taxon>Intoshia</taxon>
    </lineage>
</organism>
<dbReference type="PANTHER" id="PTHR46674">
    <property type="entry name" value="INACTIVE PEPTIDYL-PROLYL CIS-TRANS ISOMERASE FKBP6"/>
    <property type="match status" value="1"/>
</dbReference>
<evidence type="ECO:0000313" key="5">
    <source>
        <dbReference type="EMBL" id="OAF71718.1"/>
    </source>
</evidence>
<keyword evidence="3" id="KW-0802">TPR repeat</keyword>
<name>A0A177BBL1_9BILA</name>
<dbReference type="SUPFAM" id="SSF54534">
    <property type="entry name" value="FKBP-like"/>
    <property type="match status" value="1"/>
</dbReference>
<dbReference type="GO" id="GO:0007283">
    <property type="term" value="P:spermatogenesis"/>
    <property type="evidence" value="ECO:0007669"/>
    <property type="project" value="TreeGrafter"/>
</dbReference>
<dbReference type="InterPro" id="IPR042282">
    <property type="entry name" value="FKBP6/shu"/>
</dbReference>
<evidence type="ECO:0000256" key="2">
    <source>
        <dbReference type="ARBA" id="ARBA00022737"/>
    </source>
</evidence>
<comment type="caution">
    <text evidence="5">The sequence shown here is derived from an EMBL/GenBank/DDBJ whole genome shotgun (WGS) entry which is preliminary data.</text>
</comment>
<dbReference type="Gene3D" id="3.10.50.40">
    <property type="match status" value="1"/>
</dbReference>
<dbReference type="EMBL" id="LWCA01000028">
    <property type="protein sequence ID" value="OAF71718.1"/>
    <property type="molecule type" value="Genomic_DNA"/>
</dbReference>
<proteinExistence type="inferred from homology"/>
<evidence type="ECO:0000256" key="3">
    <source>
        <dbReference type="ARBA" id="ARBA00022803"/>
    </source>
</evidence>
<dbReference type="GO" id="GO:0051879">
    <property type="term" value="F:Hsp90 protein binding"/>
    <property type="evidence" value="ECO:0007669"/>
    <property type="project" value="TreeGrafter"/>
</dbReference>
<dbReference type="OrthoDB" id="8116123at2759"/>
<dbReference type="GO" id="GO:0005737">
    <property type="term" value="C:cytoplasm"/>
    <property type="evidence" value="ECO:0007669"/>
    <property type="project" value="TreeGrafter"/>
</dbReference>
<comment type="similarity">
    <text evidence="1">Belongs to the FKBP6 family.</text>
</comment>
<dbReference type="GO" id="GO:0003755">
    <property type="term" value="F:peptidyl-prolyl cis-trans isomerase activity"/>
    <property type="evidence" value="ECO:0007669"/>
    <property type="project" value="InterPro"/>
</dbReference>